<keyword evidence="2" id="KW-1015">Disulfide bond</keyword>
<evidence type="ECO:0000313" key="5">
    <source>
        <dbReference type="EMBL" id="ETX07702.1"/>
    </source>
</evidence>
<name>W4MDI6_9BACT</name>
<reference evidence="5 6" key="1">
    <citation type="journal article" date="2014" name="Nature">
        <title>An environmental bacterial taxon with a large and distinct metabolic repertoire.</title>
        <authorList>
            <person name="Wilson M.C."/>
            <person name="Mori T."/>
            <person name="Ruckert C."/>
            <person name="Uria A.R."/>
            <person name="Helf M.J."/>
            <person name="Takada K."/>
            <person name="Gernert C."/>
            <person name="Steffens U.A."/>
            <person name="Heycke N."/>
            <person name="Schmitt S."/>
            <person name="Rinke C."/>
            <person name="Helfrich E.J."/>
            <person name="Brachmann A.O."/>
            <person name="Gurgui C."/>
            <person name="Wakimoto T."/>
            <person name="Kracht M."/>
            <person name="Crusemann M."/>
            <person name="Hentschel U."/>
            <person name="Abe I."/>
            <person name="Matsunaga S."/>
            <person name="Kalinowski J."/>
            <person name="Takeyama H."/>
            <person name="Piel J."/>
        </authorList>
    </citation>
    <scope>NUCLEOTIDE SEQUENCE [LARGE SCALE GENOMIC DNA]</scope>
    <source>
        <strain evidence="6">TSY2</strain>
    </source>
</reference>
<proteinExistence type="predicted"/>
<gene>
    <name evidence="5" type="ORF">ETSY2_09660</name>
</gene>
<dbReference type="AlphaFoldDB" id="W4MDI6"/>
<feature type="region of interest" description="Disordered" evidence="3">
    <location>
        <begin position="128"/>
        <end position="150"/>
    </location>
</feature>
<dbReference type="InterPro" id="IPR006558">
    <property type="entry name" value="LamG-like"/>
</dbReference>
<feature type="compositionally biased region" description="Low complexity" evidence="3">
    <location>
        <begin position="163"/>
        <end position="207"/>
    </location>
</feature>
<sequence length="913" mass="98167">MGIGLLPAPGVDVLALWAQQLYMLKQIGAVYGITFSDEWGKRIIGAFVGGLTPRAIHLHLISLIQGIPVVGPFSTLLALPVTCGASTYALGTLFIRHFESGGTLATFDPNNKQGEFDQYYAEGKTLAANQRKGEKKPDSPSDSDSAAAATATGTTIIGTAAAAATATGTTAPEATAPEATPTDTTPTGTTTPETTPTETTPTGEDTAVQTEIPTPETDQVLQFDGVNDSVEIPANASPTHAVSVEAWAKSGVNNWPSHGSIYSKRNAFILTPAPGGTEMRFYIHSDGHWRRASASPDIDITEWHHYVGSFDGETMRLYVDGVAVASTPHTGTITADDGPGYIGHDDGFQDRFFHGSISEVRIWDRALTPEQILTNKNKRLAGNEEGLTGYWPLAEIGDNGRTPDLAGNHPGTVRGATATAPDLPPHPQQVQPQVVDSPEKEHEFEAGSEIIDRAIVDTASNLSMVDVAHPMPTAGRLTEWEIWAESTNPIQLVIYRRTGTAWSVVGASDLETPAVGQNTFALDTSIEVQEGDFIGWYYPQTGVISFDMQGPGVLGNLSGTVLWVSGAQRTRFDNSSNRTYSIRVFGELIDDDAQPAAPEEQNEYEAGNEIIDRAIVDTASNLSMVDVAQPIPAAGRLTEWEIWAERALPIQLVIYRRTGTAWSVVGASNSETPAVGRNAFALARPIDVQQGDFIGWYYPQTGVISFDMQGPGVLGNLSGTVLWASGARGTRFNNSSNRTYSIQVSGELIEEEEQPAAPVEQHRFRAGRAIIDRELVDSARNLSMVDVMRPIPAAGQVTKWEIWAKSALPIQLVIYRRTGAAWSVVGASGLETPAVGRNEFSLDTPIEVQEGDFIGWYFPRRGVIGYRKRGSWSLGDLSGTVLWARGAQGTGFRNSGNRNYSIRVSGLSPSSPS</sequence>
<comment type="caution">
    <text evidence="5">The sequence shown here is derived from an EMBL/GenBank/DDBJ whole genome shotgun (WGS) entry which is preliminary data.</text>
</comment>
<feature type="region of interest" description="Disordered" evidence="3">
    <location>
        <begin position="163"/>
        <end position="214"/>
    </location>
</feature>
<evidence type="ECO:0000259" key="4">
    <source>
        <dbReference type="SMART" id="SM00560"/>
    </source>
</evidence>
<keyword evidence="1" id="KW-0732">Signal</keyword>
<dbReference type="SMART" id="SM00560">
    <property type="entry name" value="LamGL"/>
    <property type="match status" value="1"/>
</dbReference>
<organism evidence="5 6">
    <name type="scientific">Candidatus Entotheonella gemina</name>
    <dbReference type="NCBI Taxonomy" id="1429439"/>
    <lineage>
        <taxon>Bacteria</taxon>
        <taxon>Pseudomonadati</taxon>
        <taxon>Nitrospinota/Tectimicrobiota group</taxon>
        <taxon>Candidatus Tectimicrobiota</taxon>
        <taxon>Candidatus Entotheonellia</taxon>
        <taxon>Candidatus Entotheonellales</taxon>
        <taxon>Candidatus Entotheonellaceae</taxon>
        <taxon>Candidatus Entotheonella</taxon>
    </lineage>
</organism>
<evidence type="ECO:0000313" key="6">
    <source>
        <dbReference type="Proteomes" id="UP000019140"/>
    </source>
</evidence>
<evidence type="ECO:0000256" key="1">
    <source>
        <dbReference type="ARBA" id="ARBA00022729"/>
    </source>
</evidence>
<protein>
    <recommendedName>
        <fullName evidence="4">LamG-like jellyroll fold domain-containing protein</fullName>
    </recommendedName>
</protein>
<feature type="compositionally biased region" description="Low complexity" evidence="3">
    <location>
        <begin position="140"/>
        <end position="150"/>
    </location>
</feature>
<keyword evidence="6" id="KW-1185">Reference proteome</keyword>
<dbReference type="EMBL" id="AZHX01000393">
    <property type="protein sequence ID" value="ETX07702.1"/>
    <property type="molecule type" value="Genomic_DNA"/>
</dbReference>
<dbReference type="Gene3D" id="2.60.120.200">
    <property type="match status" value="1"/>
</dbReference>
<dbReference type="HOGENOM" id="CLU_318505_0_0_7"/>
<dbReference type="SUPFAM" id="SSF49899">
    <property type="entry name" value="Concanavalin A-like lectins/glucanases"/>
    <property type="match status" value="1"/>
</dbReference>
<feature type="domain" description="LamG-like jellyroll fold" evidence="4">
    <location>
        <begin position="240"/>
        <end position="370"/>
    </location>
</feature>
<accession>W4MDI6</accession>
<evidence type="ECO:0000256" key="2">
    <source>
        <dbReference type="ARBA" id="ARBA00023157"/>
    </source>
</evidence>
<dbReference type="Proteomes" id="UP000019140">
    <property type="component" value="Unassembled WGS sequence"/>
</dbReference>
<evidence type="ECO:0000256" key="3">
    <source>
        <dbReference type="SAM" id="MobiDB-lite"/>
    </source>
</evidence>
<dbReference type="PATRIC" id="fig|1429439.4.peg.1653"/>
<dbReference type="InterPro" id="IPR013320">
    <property type="entry name" value="ConA-like_dom_sf"/>
</dbReference>
<dbReference type="Pfam" id="PF13385">
    <property type="entry name" value="Laminin_G_3"/>
    <property type="match status" value="1"/>
</dbReference>